<reference evidence="1" key="1">
    <citation type="submission" date="2022-10" db="EMBL/GenBank/DDBJ databases">
        <title>Puccinia triticina Genome sequencing and assembly.</title>
        <authorList>
            <person name="Li C."/>
        </authorList>
    </citation>
    <scope>NUCLEOTIDE SEQUENCE</scope>
    <source>
        <strain evidence="1">Pt15</strain>
    </source>
</reference>
<name>A0ABY7CGV3_9BASI</name>
<evidence type="ECO:0000313" key="1">
    <source>
        <dbReference type="EMBL" id="WAQ83692.1"/>
    </source>
</evidence>
<dbReference type="GeneID" id="77808889"/>
<accession>A0ABY7CGV3</accession>
<sequence length="98" mass="10791">MNPNPARPVAPTTQPPAAMFFSATATASQQAVKSAEPILFHRALELLASACLNTALGPHVTQHGTSRMMDPLNGKEVHMRQVTPLVLFERPMRRYLQQ</sequence>
<dbReference type="RefSeq" id="XP_053019247.1">
    <property type="nucleotide sequence ID" value="XM_053167994.1"/>
</dbReference>
<proteinExistence type="predicted"/>
<dbReference type="EMBL" id="CP110424">
    <property type="protein sequence ID" value="WAQ83692.1"/>
    <property type="molecule type" value="Genomic_DNA"/>
</dbReference>
<keyword evidence="2" id="KW-1185">Reference proteome</keyword>
<dbReference type="Proteomes" id="UP001164743">
    <property type="component" value="Chromosome 4A"/>
</dbReference>
<organism evidence="1 2">
    <name type="scientific">Puccinia triticina</name>
    <dbReference type="NCBI Taxonomy" id="208348"/>
    <lineage>
        <taxon>Eukaryota</taxon>
        <taxon>Fungi</taxon>
        <taxon>Dikarya</taxon>
        <taxon>Basidiomycota</taxon>
        <taxon>Pucciniomycotina</taxon>
        <taxon>Pucciniomycetes</taxon>
        <taxon>Pucciniales</taxon>
        <taxon>Pucciniaceae</taxon>
        <taxon>Puccinia</taxon>
    </lineage>
</organism>
<gene>
    <name evidence="1" type="ORF">PtA15_4A140</name>
</gene>
<protein>
    <submittedName>
        <fullName evidence="1">Uncharacterized protein</fullName>
    </submittedName>
</protein>
<evidence type="ECO:0000313" key="2">
    <source>
        <dbReference type="Proteomes" id="UP001164743"/>
    </source>
</evidence>